<evidence type="ECO:0000313" key="3">
    <source>
        <dbReference type="EMBL" id="MBY0099220.1"/>
    </source>
</evidence>
<dbReference type="InterPro" id="IPR036388">
    <property type="entry name" value="WH-like_DNA-bd_sf"/>
</dbReference>
<dbReference type="Pfam" id="PF13518">
    <property type="entry name" value="HTH_28"/>
    <property type="match status" value="1"/>
</dbReference>
<protein>
    <submittedName>
        <fullName evidence="3">Transposase</fullName>
    </submittedName>
</protein>
<sequence length="101" mass="11683">MAKKYSDDLKLTVVREYQEGRLGIRPLAKRHGIKSKSVVGRWIKVYERFGSEGLKRKKNNKSYSVQFKLDVLSFMKRTGSSETETALQFGITEPTIIGRWK</sequence>
<accession>A0ABS7KAI2</accession>
<dbReference type="InterPro" id="IPR055247">
    <property type="entry name" value="InsJ-like_HTH"/>
</dbReference>
<proteinExistence type="inferred from homology"/>
<dbReference type="InterPro" id="IPR010921">
    <property type="entry name" value="Trp_repressor/repl_initiator"/>
</dbReference>
<reference evidence="3 4" key="1">
    <citation type="submission" date="2020-07" db="EMBL/GenBank/DDBJ databases">
        <title>Fungal Genomes of the International Space Station.</title>
        <authorList>
            <person name="Seuylemezian A."/>
            <person name="Singh N.K."/>
            <person name="Wood J."/>
            <person name="Venkateswaran K."/>
        </authorList>
    </citation>
    <scope>NUCLEOTIDE SEQUENCE [LARGE SCALE GENOMIC DNA]</scope>
    <source>
        <strain evidence="3 4">PL-B2</strain>
    </source>
</reference>
<feature type="domain" description="Insertion element IS150 protein InsJ-like helix-turn-helix" evidence="2">
    <location>
        <begin position="10"/>
        <end position="58"/>
    </location>
</feature>
<dbReference type="PANTHER" id="PTHR33795:SF1">
    <property type="entry name" value="INSERTION ELEMENT IS150 PROTEIN INSJ"/>
    <property type="match status" value="1"/>
</dbReference>
<name>A0ABS7KAI2_9BACI</name>
<dbReference type="PANTHER" id="PTHR33795">
    <property type="entry name" value="INSERTION ELEMENT IS150 PROTEIN INSJ"/>
    <property type="match status" value="1"/>
</dbReference>
<dbReference type="Proteomes" id="UP000769780">
    <property type="component" value="Unassembled WGS sequence"/>
</dbReference>
<dbReference type="SUPFAM" id="SSF48295">
    <property type="entry name" value="TrpR-like"/>
    <property type="match status" value="2"/>
</dbReference>
<comment type="caution">
    <text evidence="3">The sequence shown here is derived from an EMBL/GenBank/DDBJ whole genome shotgun (WGS) entry which is preliminary data.</text>
</comment>
<comment type="similarity">
    <text evidence="1">Belongs to the IS150/IS1296 orfA family.</text>
</comment>
<dbReference type="Gene3D" id="1.10.10.10">
    <property type="entry name" value="Winged helix-like DNA-binding domain superfamily/Winged helix DNA-binding domain"/>
    <property type="match status" value="1"/>
</dbReference>
<dbReference type="RefSeq" id="WP_221875432.1">
    <property type="nucleotide sequence ID" value="NZ_JACWFH010000033.1"/>
</dbReference>
<gene>
    <name evidence="3" type="ORF">H0185_20855</name>
</gene>
<organism evidence="3 4">
    <name type="scientific">Mesobacillus maritimus</name>
    <dbReference type="NCBI Taxonomy" id="1643336"/>
    <lineage>
        <taxon>Bacteria</taxon>
        <taxon>Bacillati</taxon>
        <taxon>Bacillota</taxon>
        <taxon>Bacilli</taxon>
        <taxon>Bacillales</taxon>
        <taxon>Bacillaceae</taxon>
        <taxon>Mesobacillus</taxon>
    </lineage>
</organism>
<keyword evidence="4" id="KW-1185">Reference proteome</keyword>
<evidence type="ECO:0000313" key="4">
    <source>
        <dbReference type="Proteomes" id="UP000769780"/>
    </source>
</evidence>
<dbReference type="EMBL" id="JACWFH010000033">
    <property type="protein sequence ID" value="MBY0099220.1"/>
    <property type="molecule type" value="Genomic_DNA"/>
</dbReference>
<evidence type="ECO:0000259" key="2">
    <source>
        <dbReference type="Pfam" id="PF13518"/>
    </source>
</evidence>
<evidence type="ECO:0000256" key="1">
    <source>
        <dbReference type="ARBA" id="ARBA00038232"/>
    </source>
</evidence>
<dbReference type="InterPro" id="IPR052057">
    <property type="entry name" value="IS150/IS1296_orfA-like"/>
</dbReference>